<protein>
    <submittedName>
        <fullName evidence="1">Uncharacterized protein</fullName>
    </submittedName>
</protein>
<dbReference type="KEGG" id="ndk:I601_1926"/>
<evidence type="ECO:0000313" key="1">
    <source>
        <dbReference type="EMBL" id="ANH38356.1"/>
    </source>
</evidence>
<organism evidence="1 2">
    <name type="scientific">Nocardioides dokdonensis FR1436</name>
    <dbReference type="NCBI Taxonomy" id="1300347"/>
    <lineage>
        <taxon>Bacteria</taxon>
        <taxon>Bacillati</taxon>
        <taxon>Actinomycetota</taxon>
        <taxon>Actinomycetes</taxon>
        <taxon>Propionibacteriales</taxon>
        <taxon>Nocardioidaceae</taxon>
        <taxon>Nocardioides</taxon>
    </lineage>
</organism>
<dbReference type="PATRIC" id="fig|1300347.3.peg.1927"/>
<dbReference type="OrthoDB" id="3770379at2"/>
<name>A0A1A9GJV7_9ACTN</name>
<accession>A0A1A9GJV7</accession>
<sequence length="390" mass="38381">MSIDTEIPGSPDSIEATAEWLAGSLGAALGAGVGHVASARTAASGDWAGAAAGGFVARMGVAVEKIDLVQEGTDSVARELAAYAGSLRRLQERMSDIRAAGAAAGLVVSGFVIEPPGAGPTHPGRPPAGRVSPTLVDAHAASLDAWADHRAKVAAYEIAAAEAAVVRGDLARSTRRLEDEYRGLDGPAWALTAIDIAGGFGAGALSNKASSLRVASRALSDQAGEYLALIEADNTGFTNHDLDYWEGRGREAAEQARKADDLDRAARAGQLKLGGALAVVGIGLDVAAGESTVQAVASNGGGFAASVAAGVGTGALVGSFVPVPGVGTAVGAVVGAGVGIVASGAIDSLFEEGPDVANALSDGWESLTDTGGAVGDGVGALVDGVGGLLD</sequence>
<keyword evidence="2" id="KW-1185">Reference proteome</keyword>
<dbReference type="STRING" id="1300347.I601_1926"/>
<proteinExistence type="predicted"/>
<dbReference type="RefSeq" id="WP_068108700.1">
    <property type="nucleotide sequence ID" value="NZ_CP015079.1"/>
</dbReference>
<evidence type="ECO:0000313" key="2">
    <source>
        <dbReference type="Proteomes" id="UP000077868"/>
    </source>
</evidence>
<dbReference type="Proteomes" id="UP000077868">
    <property type="component" value="Chromosome"/>
</dbReference>
<gene>
    <name evidence="1" type="ORF">I601_1926</name>
</gene>
<dbReference type="AlphaFoldDB" id="A0A1A9GJV7"/>
<reference evidence="1 2" key="1">
    <citation type="submission" date="2016-03" db="EMBL/GenBank/DDBJ databases">
        <title>Complete genome sequence of a soil Actinobacterium, Nocardioides dokdonensis FR1436.</title>
        <authorList>
            <person name="Kwon S.-K."/>
            <person name="Kim K."/>
            <person name="Kim J.F."/>
        </authorList>
    </citation>
    <scope>NUCLEOTIDE SEQUENCE [LARGE SCALE GENOMIC DNA]</scope>
    <source>
        <strain evidence="1 2">FR1436</strain>
    </source>
</reference>
<dbReference type="EMBL" id="CP015079">
    <property type="protein sequence ID" value="ANH38356.1"/>
    <property type="molecule type" value="Genomic_DNA"/>
</dbReference>